<dbReference type="HOGENOM" id="CLU_150003_0_0_0"/>
<evidence type="ECO:0000313" key="2">
    <source>
        <dbReference type="EMBL" id="GAK55212.1"/>
    </source>
</evidence>
<organism evidence="2 3">
    <name type="scientific">Vecturithrix granuli</name>
    <dbReference type="NCBI Taxonomy" id="1499967"/>
    <lineage>
        <taxon>Bacteria</taxon>
        <taxon>Candidatus Moduliflexota</taxon>
        <taxon>Candidatus Vecturitrichia</taxon>
        <taxon>Candidatus Vecturitrichales</taxon>
        <taxon>Candidatus Vecturitrichaceae</taxon>
        <taxon>Candidatus Vecturithrix</taxon>
    </lineage>
</organism>
<dbReference type="Pfam" id="PF18480">
    <property type="entry name" value="DUF5615"/>
    <property type="match status" value="1"/>
</dbReference>
<dbReference type="eggNOG" id="COG4634">
    <property type="taxonomic scope" value="Bacteria"/>
</dbReference>
<sequence length="118" mass="13282">MRIKVDEDLPSAVVYELREHGYSAMSVIEQGLGGWKDPELWQTVQKEGRFLITADKGFADIRVYPPGTHAGVLLLRPDEDGIRPVMELLDNVLQYYDLQTFSGAVVVANPRGIRVRRA</sequence>
<feature type="domain" description="DUF5615" evidence="1">
    <location>
        <begin position="1"/>
        <end position="109"/>
    </location>
</feature>
<name>A0A0S6W9T4_VECG1</name>
<protein>
    <recommendedName>
        <fullName evidence="1">DUF5615 domain-containing protein</fullName>
    </recommendedName>
</protein>
<keyword evidence="3" id="KW-1185">Reference proteome</keyword>
<dbReference type="Proteomes" id="UP000030661">
    <property type="component" value="Unassembled WGS sequence"/>
</dbReference>
<dbReference type="STRING" id="1499967.U27_02044"/>
<proteinExistence type="predicted"/>
<dbReference type="EMBL" id="DF820463">
    <property type="protein sequence ID" value="GAK55212.1"/>
    <property type="molecule type" value="Genomic_DNA"/>
</dbReference>
<evidence type="ECO:0000259" key="1">
    <source>
        <dbReference type="Pfam" id="PF18480"/>
    </source>
</evidence>
<gene>
    <name evidence="2" type="ORF">U27_02044</name>
</gene>
<accession>A0A0S6W9T4</accession>
<reference evidence="2 3" key="1">
    <citation type="journal article" date="2015" name="PeerJ">
        <title>First genomic representation of candidate bacterial phylum KSB3 points to enhanced environmental sensing as a trigger of wastewater bulking.</title>
        <authorList>
            <person name="Sekiguchi Y."/>
            <person name="Ohashi A."/>
            <person name="Parks D.H."/>
            <person name="Yamauchi T."/>
            <person name="Tyson G.W."/>
            <person name="Hugenholtz P."/>
        </authorList>
    </citation>
    <scope>NUCLEOTIDE SEQUENCE [LARGE SCALE GENOMIC DNA]</scope>
</reference>
<dbReference type="InterPro" id="IPR041049">
    <property type="entry name" value="DUF5615"/>
</dbReference>
<dbReference type="AlphaFoldDB" id="A0A0S6W9T4"/>
<evidence type="ECO:0000313" key="3">
    <source>
        <dbReference type="Proteomes" id="UP000030661"/>
    </source>
</evidence>